<reference evidence="6" key="1">
    <citation type="submission" date="2024-02" db="UniProtKB">
        <authorList>
            <consortium name="WormBaseParasite"/>
        </authorList>
    </citation>
    <scope>IDENTIFICATION</scope>
</reference>
<dbReference type="WBParaSite" id="MBELARI_LOCUS2602.2">
    <property type="protein sequence ID" value="MBELARI_LOCUS2602.2"/>
    <property type="gene ID" value="MBELARI_LOCUS2602"/>
</dbReference>
<comment type="subcellular location">
    <subcellularLocation>
        <location evidence="1">Nucleus</location>
    </subcellularLocation>
</comment>
<feature type="compositionally biased region" description="Basic and acidic residues" evidence="3">
    <location>
        <begin position="87"/>
        <end position="101"/>
    </location>
</feature>
<evidence type="ECO:0000313" key="5">
    <source>
        <dbReference type="Proteomes" id="UP000887575"/>
    </source>
</evidence>
<dbReference type="GO" id="GO:0005634">
    <property type="term" value="C:nucleus"/>
    <property type="evidence" value="ECO:0007669"/>
    <property type="project" value="UniProtKB-SubCell"/>
</dbReference>
<dbReference type="PANTHER" id="PTHR13495:SF0">
    <property type="entry name" value="PSME3-INTERACTING PROTEIN"/>
    <property type="match status" value="1"/>
</dbReference>
<name>A0AAF3F6Q9_9BILA</name>
<protein>
    <recommendedName>
        <fullName evidence="4">FAM192A/Fyv6 N-terminal domain-containing protein</fullName>
    </recommendedName>
</protein>
<evidence type="ECO:0000256" key="2">
    <source>
        <dbReference type="ARBA" id="ARBA00023242"/>
    </source>
</evidence>
<dbReference type="AlphaFoldDB" id="A0AAF3F6Q9"/>
<feature type="region of interest" description="Disordered" evidence="3">
    <location>
        <begin position="87"/>
        <end position="197"/>
    </location>
</feature>
<evidence type="ECO:0000256" key="1">
    <source>
        <dbReference type="ARBA" id="ARBA00004123"/>
    </source>
</evidence>
<feature type="compositionally biased region" description="Polar residues" evidence="3">
    <location>
        <begin position="161"/>
        <end position="172"/>
    </location>
</feature>
<feature type="region of interest" description="Disordered" evidence="3">
    <location>
        <begin position="1"/>
        <end position="38"/>
    </location>
</feature>
<keyword evidence="2" id="KW-0539">Nucleus</keyword>
<organism evidence="5 6">
    <name type="scientific">Mesorhabditis belari</name>
    <dbReference type="NCBI Taxonomy" id="2138241"/>
    <lineage>
        <taxon>Eukaryota</taxon>
        <taxon>Metazoa</taxon>
        <taxon>Ecdysozoa</taxon>
        <taxon>Nematoda</taxon>
        <taxon>Chromadorea</taxon>
        <taxon>Rhabditida</taxon>
        <taxon>Rhabditina</taxon>
        <taxon>Rhabditomorpha</taxon>
        <taxon>Rhabditoidea</taxon>
        <taxon>Rhabditidae</taxon>
        <taxon>Mesorhabditinae</taxon>
        <taxon>Mesorhabditis</taxon>
    </lineage>
</organism>
<evidence type="ECO:0000259" key="4">
    <source>
        <dbReference type="Pfam" id="PF10187"/>
    </source>
</evidence>
<evidence type="ECO:0000313" key="6">
    <source>
        <dbReference type="WBParaSite" id="MBELARI_LOCUS2602.2"/>
    </source>
</evidence>
<dbReference type="InterPro" id="IPR039845">
    <property type="entry name" value="FAM192A"/>
</dbReference>
<proteinExistence type="predicted"/>
<feature type="domain" description="FAM192A/Fyv6 N-terminal" evidence="4">
    <location>
        <begin position="5"/>
        <end position="103"/>
    </location>
</feature>
<dbReference type="Pfam" id="PF10187">
    <property type="entry name" value="FAM192A_Fyv6_N"/>
    <property type="match status" value="1"/>
</dbReference>
<feature type="compositionally biased region" description="Acidic residues" evidence="3">
    <location>
        <begin position="188"/>
        <end position="197"/>
    </location>
</feature>
<evidence type="ECO:0000256" key="3">
    <source>
        <dbReference type="SAM" id="MobiDB-lite"/>
    </source>
</evidence>
<feature type="compositionally biased region" description="Basic and acidic residues" evidence="3">
    <location>
        <begin position="12"/>
        <end position="30"/>
    </location>
</feature>
<dbReference type="PANTHER" id="PTHR13495">
    <property type="entry name" value="NEFA-INTERACTING NUCLEAR PROTEIN NIP30"/>
    <property type="match status" value="1"/>
</dbReference>
<accession>A0AAF3F6Q9</accession>
<dbReference type="InterPro" id="IPR019331">
    <property type="entry name" value="FAM192A/Fyv6_N"/>
</dbReference>
<sequence>MSSGFVSETQLDDERKARQDEWERVRKPDDPAVAPELEVCNKSLFDQLKENKDKKQAEIDEAKSFKNMIRGVDEDEADFLAMVSKKKLEEERRRKQEEKEMLATLSNTVIPASEPTLLRPPVPSTKPVENKQARLLVGAVKRKTGTDEGTASKVTKKEQETSASGESTNEESPVQKPVSSLVAYGDYSDSEDDGESN</sequence>
<dbReference type="Proteomes" id="UP000887575">
    <property type="component" value="Unassembled WGS sequence"/>
</dbReference>
<keyword evidence="5" id="KW-1185">Reference proteome</keyword>